<proteinExistence type="predicted"/>
<sequence length="85" mass="9494">MHRDTCSHGHPQRGPADYFDDGQCRHCDRDNQGRYRTRRRAAMELALALEAEGVQVMRSDPPINLRQLAAALANGFSESDGLPTD</sequence>
<gene>
    <name evidence="2" type="ORF">AELLOGFF_05188</name>
</gene>
<protein>
    <submittedName>
        <fullName evidence="2">Uncharacterized protein</fullName>
    </submittedName>
</protein>
<dbReference type="EMBL" id="CACSIP010000030">
    <property type="protein sequence ID" value="CAA0127422.1"/>
    <property type="molecule type" value="Genomic_DNA"/>
</dbReference>
<organism evidence="2 3">
    <name type="scientific">Mycolicibacterium vanbaalenii</name>
    <name type="common">Mycobacterium vanbaalenii</name>
    <dbReference type="NCBI Taxonomy" id="110539"/>
    <lineage>
        <taxon>Bacteria</taxon>
        <taxon>Bacillati</taxon>
        <taxon>Actinomycetota</taxon>
        <taxon>Actinomycetes</taxon>
        <taxon>Mycobacteriales</taxon>
        <taxon>Mycobacteriaceae</taxon>
        <taxon>Mycolicibacterium</taxon>
    </lineage>
</organism>
<evidence type="ECO:0000313" key="2">
    <source>
        <dbReference type="EMBL" id="CAA0127422.1"/>
    </source>
</evidence>
<name>A0A5S9R463_MYCVN</name>
<evidence type="ECO:0000313" key="3">
    <source>
        <dbReference type="Proteomes" id="UP000430146"/>
    </source>
</evidence>
<accession>A0A5S9R463</accession>
<keyword evidence="3" id="KW-1185">Reference proteome</keyword>
<feature type="region of interest" description="Disordered" evidence="1">
    <location>
        <begin position="1"/>
        <end position="21"/>
    </location>
</feature>
<evidence type="ECO:0000256" key="1">
    <source>
        <dbReference type="SAM" id="MobiDB-lite"/>
    </source>
</evidence>
<dbReference type="AlphaFoldDB" id="A0A5S9R463"/>
<dbReference type="Proteomes" id="UP000430146">
    <property type="component" value="Unassembled WGS sequence"/>
</dbReference>
<reference evidence="2 3" key="1">
    <citation type="submission" date="2019-11" db="EMBL/GenBank/DDBJ databases">
        <authorList>
            <person name="Holert J."/>
        </authorList>
    </citation>
    <scope>NUCLEOTIDE SEQUENCE [LARGE SCALE GENOMIC DNA]</scope>
    <source>
        <strain evidence="2">BC8_1</strain>
    </source>
</reference>